<dbReference type="InterPro" id="IPR006076">
    <property type="entry name" value="FAD-dep_OxRdtase"/>
</dbReference>
<dbReference type="Gene3D" id="2.102.10.10">
    <property type="entry name" value="Rieske [2Fe-2S] iron-sulphur domain"/>
    <property type="match status" value="1"/>
</dbReference>
<feature type="domain" description="Rieske" evidence="6">
    <location>
        <begin position="418"/>
        <end position="509"/>
    </location>
</feature>
<keyword evidence="5" id="KW-1015">Disulfide bond</keyword>
<evidence type="ECO:0000259" key="6">
    <source>
        <dbReference type="PROSITE" id="PS51296"/>
    </source>
</evidence>
<protein>
    <submittedName>
        <fullName evidence="7">FAD-dependent oxidoreductase</fullName>
    </submittedName>
</protein>
<evidence type="ECO:0000256" key="4">
    <source>
        <dbReference type="ARBA" id="ARBA00023014"/>
    </source>
</evidence>
<evidence type="ECO:0000256" key="3">
    <source>
        <dbReference type="ARBA" id="ARBA00023004"/>
    </source>
</evidence>
<sequence length="509" mass="57042">MYRDGARKSIWQEEIRKFSTETDLSSLFDVAIVGGGITGVSTALKLQESGKKCVILEAANIGFGTTGGTTAHLNDFFDTTFNQAIRDFGLDNAQLYAQSGTDAIGIIEGNIQKYQISCDFTRKSAYLFALDEKQEEQLKDIVEGAAKVGHEMSYVNEIPFPIPFREAVLIPGQGHFHPVKYSKALCKAFIKLGGSIVEDCHCEEHDEQNDFVVLKTSKGEIKAANVVYATHIPPGVNLLHFTNAPYRSYAMAFTMKNDKYPWELGYDLCEPYHYYHIQNIEGENLLIAGGEDHKTGHADDTGECFSRLENYVRKYFEVETVYYSWSSQYYEPVDGFPYIGKLPGSKERIFVATGFRGNGMIFGTLSSQILHDLILTGKSKYGDLFNPSRIKPVAGFSDFVKETATVAFDFVKDKILTEKIESFSEVGEGEAKVIRYESESYALYKENDGTLHLLRSTCPHAGCEVRWNSAELSWDCPCHGSRFNVNGKILTGPTTKNLQKVFPYQKRDS</sequence>
<dbReference type="Gene3D" id="3.30.9.10">
    <property type="entry name" value="D-Amino Acid Oxidase, subunit A, domain 2"/>
    <property type="match status" value="1"/>
</dbReference>
<dbReference type="PANTHER" id="PTHR13847:SF274">
    <property type="entry name" value="RIESKE 2FE-2S IRON-SULFUR PROTEIN YHFW-RELATED"/>
    <property type="match status" value="1"/>
</dbReference>
<dbReference type="Gene3D" id="3.50.50.60">
    <property type="entry name" value="FAD/NAD(P)-binding domain"/>
    <property type="match status" value="1"/>
</dbReference>
<dbReference type="GO" id="GO:0016020">
    <property type="term" value="C:membrane"/>
    <property type="evidence" value="ECO:0007669"/>
    <property type="project" value="InterPro"/>
</dbReference>
<dbReference type="SUPFAM" id="SSF50022">
    <property type="entry name" value="ISP domain"/>
    <property type="match status" value="1"/>
</dbReference>
<evidence type="ECO:0000313" key="7">
    <source>
        <dbReference type="EMBL" id="QBA23850.1"/>
    </source>
</evidence>
<dbReference type="PRINTS" id="PR00162">
    <property type="entry name" value="RIESKE"/>
</dbReference>
<accession>A0A411DU57</accession>
<name>A0A411DU57_CHRID</name>
<dbReference type="Pfam" id="PF00355">
    <property type="entry name" value="Rieske"/>
    <property type="match status" value="1"/>
</dbReference>
<dbReference type="PROSITE" id="PS51296">
    <property type="entry name" value="RIESKE"/>
    <property type="match status" value="1"/>
</dbReference>
<proteinExistence type="predicted"/>
<dbReference type="EMBL" id="CP035532">
    <property type="protein sequence ID" value="QBA23850.1"/>
    <property type="molecule type" value="Genomic_DNA"/>
</dbReference>
<dbReference type="GO" id="GO:0005737">
    <property type="term" value="C:cytoplasm"/>
    <property type="evidence" value="ECO:0007669"/>
    <property type="project" value="TreeGrafter"/>
</dbReference>
<reference evidence="7" key="1">
    <citation type="submission" date="2019-01" db="EMBL/GenBank/DDBJ databases">
        <title>Whole Genome Sequencing for Putative Detection of Antimicrobial Resistance and Potential Virulence Factors in Chryseobacterium indologenes isolated from Nile Tilapia in Tanzania.</title>
        <authorList>
            <person name="Mwega E."/>
            <person name="Mutoloki S."/>
            <person name="Mugimba K."/>
            <person name="Colquhoun D."/>
            <person name="Mdegela R."/>
            <person name="Evensen O."/>
            <person name="Wasteson Y."/>
        </authorList>
    </citation>
    <scope>NUCLEOTIDE SEQUENCE [LARGE SCALE GENOMIC DNA]</scope>
    <source>
        <strain evidence="7">StR 01</strain>
    </source>
</reference>
<organism evidence="7">
    <name type="scientific">Chryseobacterium indologenes</name>
    <name type="common">Flavobacterium indologenes</name>
    <dbReference type="NCBI Taxonomy" id="253"/>
    <lineage>
        <taxon>Bacteria</taxon>
        <taxon>Pseudomonadati</taxon>
        <taxon>Bacteroidota</taxon>
        <taxon>Flavobacteriia</taxon>
        <taxon>Flavobacteriales</taxon>
        <taxon>Weeksellaceae</taxon>
        <taxon>Chryseobacterium group</taxon>
        <taxon>Chryseobacterium</taxon>
    </lineage>
</organism>
<dbReference type="InterPro" id="IPR036922">
    <property type="entry name" value="Rieske_2Fe-2S_sf"/>
</dbReference>
<evidence type="ECO:0000256" key="2">
    <source>
        <dbReference type="ARBA" id="ARBA00022723"/>
    </source>
</evidence>
<dbReference type="PANTHER" id="PTHR13847">
    <property type="entry name" value="SARCOSINE DEHYDROGENASE-RELATED"/>
    <property type="match status" value="1"/>
</dbReference>
<keyword evidence="2" id="KW-0479">Metal-binding</keyword>
<dbReference type="GO" id="GO:0046872">
    <property type="term" value="F:metal ion binding"/>
    <property type="evidence" value="ECO:0007669"/>
    <property type="project" value="UniProtKB-KW"/>
</dbReference>
<dbReference type="SUPFAM" id="SSF51905">
    <property type="entry name" value="FAD/NAD(P)-binding domain"/>
    <property type="match status" value="1"/>
</dbReference>
<dbReference type="InterPro" id="IPR005805">
    <property type="entry name" value="Rieske_Fe-S_prot_C"/>
</dbReference>
<dbReference type="Pfam" id="PF01266">
    <property type="entry name" value="DAO"/>
    <property type="match status" value="1"/>
</dbReference>
<keyword evidence="1" id="KW-0001">2Fe-2S</keyword>
<keyword evidence="4" id="KW-0411">Iron-sulfur</keyword>
<dbReference type="InterPro" id="IPR036188">
    <property type="entry name" value="FAD/NAD-bd_sf"/>
</dbReference>
<keyword evidence="3" id="KW-0408">Iron</keyword>
<dbReference type="GO" id="GO:0051537">
    <property type="term" value="F:2 iron, 2 sulfur cluster binding"/>
    <property type="evidence" value="ECO:0007669"/>
    <property type="project" value="UniProtKB-KW"/>
</dbReference>
<evidence type="ECO:0000256" key="5">
    <source>
        <dbReference type="ARBA" id="ARBA00023157"/>
    </source>
</evidence>
<dbReference type="AlphaFoldDB" id="A0A411DU57"/>
<dbReference type="InterPro" id="IPR017941">
    <property type="entry name" value="Rieske_2Fe-2S"/>
</dbReference>
<gene>
    <name evidence="7" type="ORF">EU348_10735</name>
</gene>
<evidence type="ECO:0000256" key="1">
    <source>
        <dbReference type="ARBA" id="ARBA00022714"/>
    </source>
</evidence>